<dbReference type="PANTHER" id="PTHR45935">
    <property type="entry name" value="PROTEIN ZBED8-RELATED"/>
    <property type="match status" value="1"/>
</dbReference>
<dbReference type="SUPFAM" id="SSF47353">
    <property type="entry name" value="Retrovirus capsid dimerization domain-like"/>
    <property type="match status" value="1"/>
</dbReference>
<evidence type="ECO:0000313" key="5">
    <source>
        <dbReference type="Ensembl" id="ENSSSUP00005004996.1"/>
    </source>
</evidence>
<dbReference type="Gene3D" id="1.10.4020.10">
    <property type="entry name" value="DNA breaking-rejoining enzymes"/>
    <property type="match status" value="1"/>
</dbReference>
<evidence type="ECO:0000256" key="1">
    <source>
        <dbReference type="ARBA" id="ARBA00023242"/>
    </source>
</evidence>
<dbReference type="PANTHER" id="PTHR45935:SF15">
    <property type="entry name" value="SCAN BOX DOMAIN-CONTAINING PROTEIN"/>
    <property type="match status" value="1"/>
</dbReference>
<dbReference type="CDD" id="cd07936">
    <property type="entry name" value="SCAN"/>
    <property type="match status" value="1"/>
</dbReference>
<reference evidence="5 6" key="1">
    <citation type="submission" date="2019-05" db="EMBL/GenBank/DDBJ databases">
        <title>A Chromosome-scale Meerkat (S. suricatta) Genome Assembly.</title>
        <authorList>
            <person name="Dudchenko O."/>
            <person name="Lieberman Aiden E."/>
            <person name="Tung J."/>
            <person name="Barreiro L.B."/>
            <person name="Clutton-Brock T.H."/>
        </authorList>
    </citation>
    <scope>NUCLEOTIDE SEQUENCE [LARGE SCALE GENOMIC DNA]</scope>
</reference>
<accession>A0A673T7R3</accession>
<evidence type="ECO:0000313" key="6">
    <source>
        <dbReference type="Proteomes" id="UP000472268"/>
    </source>
</evidence>
<protein>
    <recommendedName>
        <fullName evidence="4">SCAN box domain-containing protein</fullName>
    </recommendedName>
</protein>
<dbReference type="Proteomes" id="UP000472268">
    <property type="component" value="Chromosome 7"/>
</dbReference>
<organism evidence="5 6">
    <name type="scientific">Suricata suricatta</name>
    <name type="common">Meerkat</name>
    <dbReference type="NCBI Taxonomy" id="37032"/>
    <lineage>
        <taxon>Eukaryota</taxon>
        <taxon>Metazoa</taxon>
        <taxon>Chordata</taxon>
        <taxon>Craniata</taxon>
        <taxon>Vertebrata</taxon>
        <taxon>Euteleostomi</taxon>
        <taxon>Mammalia</taxon>
        <taxon>Eutheria</taxon>
        <taxon>Laurasiatheria</taxon>
        <taxon>Carnivora</taxon>
        <taxon>Feliformia</taxon>
        <taxon>Herpestidae</taxon>
        <taxon>Suricata</taxon>
    </lineage>
</organism>
<feature type="region of interest" description="Disordered" evidence="3">
    <location>
        <begin position="137"/>
        <end position="160"/>
    </location>
</feature>
<evidence type="ECO:0000256" key="2">
    <source>
        <dbReference type="PROSITE-ProRule" id="PRU00187"/>
    </source>
</evidence>
<keyword evidence="6" id="KW-1185">Reference proteome</keyword>
<dbReference type="PROSITE" id="PS50804">
    <property type="entry name" value="SCAN_BOX"/>
    <property type="match status" value="1"/>
</dbReference>
<sequence>RAAPQPVQAHSHSPAAARPRIGRVCALPVPQAGGSLLSRMALAEAQAGPRAVKVEESGFSPQEASCQLFRRFCYQETPGPRGALRRLRELCGQWLRPETRCKEQILEPLVLEQFLTILPAELQARAREQHRRAGSRWGACDGQAGIKSHPASGHRDTAQM</sequence>
<dbReference type="FunFam" id="1.10.4020.10:FF:000001">
    <property type="entry name" value="zinc finger protein 263 isoform X1"/>
    <property type="match status" value="1"/>
</dbReference>
<evidence type="ECO:0000256" key="3">
    <source>
        <dbReference type="SAM" id="MobiDB-lite"/>
    </source>
</evidence>
<dbReference type="InterPro" id="IPR038269">
    <property type="entry name" value="SCAN_sf"/>
</dbReference>
<dbReference type="Pfam" id="PF02023">
    <property type="entry name" value="SCAN"/>
    <property type="match status" value="1"/>
</dbReference>
<dbReference type="SMART" id="SM00431">
    <property type="entry name" value="SCAN"/>
    <property type="match status" value="1"/>
</dbReference>
<reference evidence="5" key="2">
    <citation type="submission" date="2025-08" db="UniProtKB">
        <authorList>
            <consortium name="Ensembl"/>
        </authorList>
    </citation>
    <scope>IDENTIFICATION</scope>
</reference>
<dbReference type="Ensembl" id="ENSSSUT00005005780.1">
    <property type="protein sequence ID" value="ENSSSUP00005004996.1"/>
    <property type="gene ID" value="ENSSSUG00005003259.1"/>
</dbReference>
<dbReference type="AlphaFoldDB" id="A0A673T7R3"/>
<comment type="subcellular location">
    <subcellularLocation>
        <location evidence="2">Nucleus</location>
    </subcellularLocation>
</comment>
<evidence type="ECO:0000259" key="4">
    <source>
        <dbReference type="PROSITE" id="PS50804"/>
    </source>
</evidence>
<keyword evidence="1 2" id="KW-0539">Nucleus</keyword>
<dbReference type="GO" id="GO:0005634">
    <property type="term" value="C:nucleus"/>
    <property type="evidence" value="ECO:0007669"/>
    <property type="project" value="UniProtKB-SubCell"/>
</dbReference>
<feature type="domain" description="SCAN box" evidence="4">
    <location>
        <begin position="67"/>
        <end position="134"/>
    </location>
</feature>
<name>A0A673T7R3_SURSU</name>
<reference evidence="5" key="3">
    <citation type="submission" date="2025-09" db="UniProtKB">
        <authorList>
            <consortium name="Ensembl"/>
        </authorList>
    </citation>
    <scope>IDENTIFICATION</scope>
</reference>
<proteinExistence type="predicted"/>
<dbReference type="InterPro" id="IPR003309">
    <property type="entry name" value="SCAN_dom"/>
</dbReference>
<dbReference type="InterPro" id="IPR050916">
    <property type="entry name" value="SCAN-C2H2_zinc_finger"/>
</dbReference>